<dbReference type="FunFam" id="2.40.70.10:FF:000115">
    <property type="entry name" value="Lysosomal aspartic protease"/>
    <property type="match status" value="1"/>
</dbReference>
<dbReference type="Gene3D" id="2.40.70.10">
    <property type="entry name" value="Acid Proteases"/>
    <property type="match status" value="1"/>
</dbReference>
<dbReference type="InterPro" id="IPR001461">
    <property type="entry name" value="Aspartic_peptidase_A1"/>
</dbReference>
<keyword evidence="4" id="KW-0645">Protease</keyword>
<dbReference type="InterPro" id="IPR004326">
    <property type="entry name" value="Mlo"/>
</dbReference>
<evidence type="ECO:0000256" key="10">
    <source>
        <dbReference type="ARBA" id="ARBA00023136"/>
    </source>
</evidence>
<proteinExistence type="inferred from homology"/>
<evidence type="ECO:0000256" key="12">
    <source>
        <dbReference type="ARBA" id="ARBA00023157"/>
    </source>
</evidence>
<dbReference type="InterPro" id="IPR033121">
    <property type="entry name" value="PEPTIDASE_A1"/>
</dbReference>
<keyword evidence="6" id="KW-0064">Aspartyl protease</keyword>
<dbReference type="RefSeq" id="XP_018839344.1">
    <property type="nucleotide sequence ID" value="XM_018983799.1"/>
</dbReference>
<dbReference type="SUPFAM" id="SSF50630">
    <property type="entry name" value="Acid proteases"/>
    <property type="match status" value="1"/>
</dbReference>
<evidence type="ECO:0000256" key="3">
    <source>
        <dbReference type="ARBA" id="ARBA00007447"/>
    </source>
</evidence>
<dbReference type="GO" id="GO:0004190">
    <property type="term" value="F:aspartic-type endopeptidase activity"/>
    <property type="evidence" value="ECO:0007669"/>
    <property type="project" value="UniProtKB-KW"/>
</dbReference>
<dbReference type="KEGG" id="jre:109005033"/>
<evidence type="ECO:0000256" key="14">
    <source>
        <dbReference type="ARBA" id="ARBA00023265"/>
    </source>
</evidence>
<dbReference type="Gramene" id="Jr02_10270_p1">
    <property type="protein sequence ID" value="cds.Jr02_10270_p1"/>
    <property type="gene ID" value="Jr02_10270"/>
</dbReference>
<dbReference type="GO" id="GO:0006952">
    <property type="term" value="P:defense response"/>
    <property type="evidence" value="ECO:0007669"/>
    <property type="project" value="UniProtKB-KW"/>
</dbReference>
<evidence type="ECO:0000256" key="13">
    <source>
        <dbReference type="ARBA" id="ARBA00023180"/>
    </source>
</evidence>
<comment type="similarity">
    <text evidence="2">Belongs to the MLO family.</text>
</comment>
<dbReference type="GO" id="GO:0004427">
    <property type="term" value="F:inorganic diphosphate phosphatase activity"/>
    <property type="evidence" value="ECO:0007669"/>
    <property type="project" value="InterPro"/>
</dbReference>
<keyword evidence="5" id="KW-0812">Transmembrane</keyword>
<accession>A0A2I4G619</accession>
<keyword evidence="10" id="KW-0472">Membrane</keyword>
<dbReference type="GO" id="GO:0016020">
    <property type="term" value="C:membrane"/>
    <property type="evidence" value="ECO:0007669"/>
    <property type="project" value="InterPro"/>
</dbReference>
<name>A0A2I4G619_JUGRE</name>
<dbReference type="AlphaFoldDB" id="A0A2I4G619"/>
<evidence type="ECO:0000256" key="11">
    <source>
        <dbReference type="ARBA" id="ARBA00023145"/>
    </source>
</evidence>
<dbReference type="OrthoDB" id="6105938at2759"/>
<evidence type="ECO:0000313" key="17">
    <source>
        <dbReference type="RefSeq" id="XP_018839344.1"/>
    </source>
</evidence>
<keyword evidence="14" id="KW-0568">Pathogenesis-related protein</keyword>
<keyword evidence="12" id="KW-1015">Disulfide bond</keyword>
<dbReference type="InterPro" id="IPR021109">
    <property type="entry name" value="Peptidase_aspartic_dom_sf"/>
</dbReference>
<dbReference type="Pfam" id="PF03094">
    <property type="entry name" value="Mlo"/>
    <property type="match status" value="1"/>
</dbReference>
<evidence type="ECO:0000256" key="4">
    <source>
        <dbReference type="ARBA" id="ARBA00022670"/>
    </source>
</evidence>
<dbReference type="GO" id="GO:0006508">
    <property type="term" value="P:proteolysis"/>
    <property type="evidence" value="ECO:0007669"/>
    <property type="project" value="UniProtKB-KW"/>
</dbReference>
<keyword evidence="11" id="KW-0865">Zymogen</keyword>
<keyword evidence="7" id="KW-0378">Hydrolase</keyword>
<evidence type="ECO:0000256" key="5">
    <source>
        <dbReference type="ARBA" id="ARBA00022692"/>
    </source>
</evidence>
<protein>
    <submittedName>
        <fullName evidence="17">Cyprosin-like</fullName>
    </submittedName>
</protein>
<gene>
    <name evidence="17" type="primary">LOC109005033</name>
</gene>
<sequence>MALPIEDAESLRALTKKYGIPSNLGDSEEIDFIVLKNYLDAQYHGEIGISTLPQNYSVIVDTSSSNLWVPSSKCYLSVPCYFHIMYKLSDLSTYNKNGTSVAIQYGSGSISGFFSYDKVKVGNRVVKDQKFMKATREPGDVGAYSLGKREGNIPKEALRNPTVISEEVGNNVGYVAGMGFGLLALMVFEVNESDFYLWIAIIPIALILLAGTKLQHVNATLALEGITRFFT</sequence>
<dbReference type="Pfam" id="PF00026">
    <property type="entry name" value="Asp"/>
    <property type="match status" value="1"/>
</dbReference>
<organism evidence="16 17">
    <name type="scientific">Juglans regia</name>
    <name type="common">English walnut</name>
    <dbReference type="NCBI Taxonomy" id="51240"/>
    <lineage>
        <taxon>Eukaryota</taxon>
        <taxon>Viridiplantae</taxon>
        <taxon>Streptophyta</taxon>
        <taxon>Embryophyta</taxon>
        <taxon>Tracheophyta</taxon>
        <taxon>Spermatophyta</taxon>
        <taxon>Magnoliopsida</taxon>
        <taxon>eudicotyledons</taxon>
        <taxon>Gunneridae</taxon>
        <taxon>Pentapetalae</taxon>
        <taxon>rosids</taxon>
        <taxon>fabids</taxon>
        <taxon>Fagales</taxon>
        <taxon>Juglandaceae</taxon>
        <taxon>Juglans</taxon>
    </lineage>
</organism>
<evidence type="ECO:0000256" key="7">
    <source>
        <dbReference type="ARBA" id="ARBA00022801"/>
    </source>
</evidence>
<evidence type="ECO:0000256" key="8">
    <source>
        <dbReference type="ARBA" id="ARBA00022821"/>
    </source>
</evidence>
<dbReference type="GeneID" id="109005033"/>
<evidence type="ECO:0000256" key="6">
    <source>
        <dbReference type="ARBA" id="ARBA00022750"/>
    </source>
</evidence>
<dbReference type="Proteomes" id="UP000235220">
    <property type="component" value="Chromosome 2"/>
</dbReference>
<feature type="domain" description="Peptidase A1" evidence="15">
    <location>
        <begin position="43"/>
        <end position="231"/>
    </location>
</feature>
<keyword evidence="13" id="KW-0325">Glycoprotein</keyword>
<dbReference type="PANTHER" id="PTHR47966:SF76">
    <property type="entry name" value="ASPARTIC PROTEINASE A1"/>
    <property type="match status" value="1"/>
</dbReference>
<evidence type="ECO:0000259" key="15">
    <source>
        <dbReference type="PROSITE" id="PS51767"/>
    </source>
</evidence>
<evidence type="ECO:0000256" key="1">
    <source>
        <dbReference type="ARBA" id="ARBA00004141"/>
    </source>
</evidence>
<dbReference type="PANTHER" id="PTHR47966">
    <property type="entry name" value="BETA-SITE APP-CLEAVING ENZYME, ISOFORM A-RELATED"/>
    <property type="match status" value="1"/>
</dbReference>
<comment type="subcellular location">
    <subcellularLocation>
        <location evidence="1">Membrane</location>
        <topology evidence="1">Multi-pass membrane protein</topology>
    </subcellularLocation>
</comment>
<dbReference type="PROSITE" id="PS51767">
    <property type="entry name" value="PEPTIDASE_A1"/>
    <property type="match status" value="1"/>
</dbReference>
<comment type="similarity">
    <text evidence="3">Belongs to the peptidase A1 family.</text>
</comment>
<evidence type="ECO:0000313" key="16">
    <source>
        <dbReference type="Proteomes" id="UP000235220"/>
    </source>
</evidence>
<dbReference type="GO" id="GO:0012505">
    <property type="term" value="C:endomembrane system"/>
    <property type="evidence" value="ECO:0007669"/>
    <property type="project" value="UniProtKB-SubCell"/>
</dbReference>
<evidence type="ECO:0000256" key="9">
    <source>
        <dbReference type="ARBA" id="ARBA00022989"/>
    </source>
</evidence>
<keyword evidence="8" id="KW-0611">Plant defense</keyword>
<keyword evidence="16" id="KW-1185">Reference proteome</keyword>
<dbReference type="GO" id="GO:0009678">
    <property type="term" value="F:diphosphate hydrolysis-driven proton transmembrane transporter activity"/>
    <property type="evidence" value="ECO:0007669"/>
    <property type="project" value="UniProtKB-EC"/>
</dbReference>
<reference evidence="17" key="1">
    <citation type="submission" date="2025-08" db="UniProtKB">
        <authorList>
            <consortium name="RefSeq"/>
        </authorList>
    </citation>
    <scope>IDENTIFICATION</scope>
    <source>
        <tissue evidence="17">Leaves</tissue>
    </source>
</reference>
<keyword evidence="9" id="KW-1133">Transmembrane helix</keyword>
<evidence type="ECO:0000256" key="2">
    <source>
        <dbReference type="ARBA" id="ARBA00006574"/>
    </source>
</evidence>